<name>A0A7C9P197_9GAMM</name>
<comment type="caution">
    <text evidence="1">The sequence shown here is derived from an EMBL/GenBank/DDBJ whole genome shotgun (WGS) entry which is preliminary data.</text>
</comment>
<accession>A0A7C9P197</accession>
<reference evidence="1 2" key="1">
    <citation type="submission" date="2020-01" db="EMBL/GenBank/DDBJ databases">
        <title>Whole genome sequencing of Halomonas alkaliphila strain LS44.</title>
        <authorList>
            <person name="Kumar S."/>
            <person name="Paul D."/>
            <person name="Shouche Y."/>
            <person name="Suryavanshi M.V."/>
        </authorList>
    </citation>
    <scope>NUCLEOTIDE SEQUENCE [LARGE SCALE GENOMIC DNA]</scope>
    <source>
        <strain evidence="1 2">LS44</strain>
    </source>
</reference>
<dbReference type="RefSeq" id="WP_162218771.1">
    <property type="nucleotide sequence ID" value="NZ_JAAEHK010000012.1"/>
</dbReference>
<sequence length="68" mass="7830">MKDDGKQNGSEQEPEYLELPAFVTRETGEKHYGTRWSIILDLLDFVPSSLLSKGSALIAYLKRKVFRR</sequence>
<evidence type="ECO:0000313" key="2">
    <source>
        <dbReference type="Proteomes" id="UP000480312"/>
    </source>
</evidence>
<dbReference type="AlphaFoldDB" id="A0A7C9P197"/>
<dbReference type="Proteomes" id="UP000480312">
    <property type="component" value="Unassembled WGS sequence"/>
</dbReference>
<protein>
    <submittedName>
        <fullName evidence="1">Uncharacterized protein</fullName>
    </submittedName>
</protein>
<proteinExistence type="predicted"/>
<dbReference type="EMBL" id="JAAEHK010000012">
    <property type="protein sequence ID" value="NDL70893.1"/>
    <property type="molecule type" value="Genomic_DNA"/>
</dbReference>
<organism evidence="1 2">
    <name type="scientific">Vreelandella alkaliphila</name>
    <dbReference type="NCBI Taxonomy" id="272774"/>
    <lineage>
        <taxon>Bacteria</taxon>
        <taxon>Pseudomonadati</taxon>
        <taxon>Pseudomonadota</taxon>
        <taxon>Gammaproteobacteria</taxon>
        <taxon>Oceanospirillales</taxon>
        <taxon>Halomonadaceae</taxon>
        <taxon>Vreelandella</taxon>
    </lineage>
</organism>
<evidence type="ECO:0000313" key="1">
    <source>
        <dbReference type="EMBL" id="NDL70893.1"/>
    </source>
</evidence>
<gene>
    <name evidence="1" type="ORF">GPL32_10305</name>
</gene>